<dbReference type="PANTHER" id="PTHR18843">
    <property type="entry name" value="TORSIN-1A-INTERACTING PROTEIN"/>
    <property type="match status" value="1"/>
</dbReference>
<proteinExistence type="predicted"/>
<evidence type="ECO:0000256" key="2">
    <source>
        <dbReference type="ARBA" id="ARBA00022692"/>
    </source>
</evidence>
<keyword evidence="4 5" id="KW-0472">Membrane</keyword>
<dbReference type="EMBL" id="QKKF02010319">
    <property type="protein sequence ID" value="RZF44642.1"/>
    <property type="molecule type" value="Genomic_DNA"/>
</dbReference>
<dbReference type="GO" id="GO:0016020">
    <property type="term" value="C:membrane"/>
    <property type="evidence" value="ECO:0007669"/>
    <property type="project" value="UniProtKB-SubCell"/>
</dbReference>
<dbReference type="SMR" id="A0A482XFZ1"/>
<name>A0A482XFZ1_LAOST</name>
<keyword evidence="3 5" id="KW-1133">Transmembrane helix</keyword>
<dbReference type="InterPro" id="IPR038599">
    <property type="entry name" value="LAP1C-like_C_sf"/>
</dbReference>
<sequence length="315" mass="35896">MRTRSSARKIQSDLLEKNVVEEDVCSICYTGVDKEFGFAYKESILCRICYDNQLRLNSSKNKQLNDPGRWMDITSVRQLVDSFKFRPVLHILILAACVGCYLIGYTILAHFKNKDSLNIRCKDVETILTDVLILRTEFSKQYDEIWFDFAAGIDSVVNSNPARPTTFLLLHEDGAEPIASSLTERIASLAANCMNGKVLQLEAEQLGRELISDSGRLLTEYRDKIHASKVVLIDNFHRLPAALAKQLHHLCDFHQPVIGRVVYLFLMRVDYLPTEMNKTAAAEKALYELWSPQLHSYLLDPLITRITGNVIRVSR</sequence>
<gene>
    <name evidence="6" type="ORF">LSTR_LSTR000594</name>
</gene>
<evidence type="ECO:0000256" key="4">
    <source>
        <dbReference type="ARBA" id="ARBA00023136"/>
    </source>
</evidence>
<dbReference type="GO" id="GO:0001671">
    <property type="term" value="F:ATPase activator activity"/>
    <property type="evidence" value="ECO:0007669"/>
    <property type="project" value="InterPro"/>
</dbReference>
<comment type="caution">
    <text evidence="6">The sequence shown here is derived from an EMBL/GenBank/DDBJ whole genome shotgun (WGS) entry which is preliminary data.</text>
</comment>
<evidence type="ECO:0000256" key="3">
    <source>
        <dbReference type="ARBA" id="ARBA00022989"/>
    </source>
</evidence>
<evidence type="ECO:0000313" key="7">
    <source>
        <dbReference type="Proteomes" id="UP000291343"/>
    </source>
</evidence>
<dbReference type="Proteomes" id="UP000291343">
    <property type="component" value="Unassembled WGS sequence"/>
</dbReference>
<reference evidence="6 7" key="1">
    <citation type="journal article" date="2017" name="Gigascience">
        <title>Genome sequence of the small brown planthopper, Laodelphax striatellus.</title>
        <authorList>
            <person name="Zhu J."/>
            <person name="Jiang F."/>
            <person name="Wang X."/>
            <person name="Yang P."/>
            <person name="Bao Y."/>
            <person name="Zhao W."/>
            <person name="Wang W."/>
            <person name="Lu H."/>
            <person name="Wang Q."/>
            <person name="Cui N."/>
            <person name="Li J."/>
            <person name="Chen X."/>
            <person name="Luo L."/>
            <person name="Yu J."/>
            <person name="Kang L."/>
            <person name="Cui F."/>
        </authorList>
    </citation>
    <scope>NUCLEOTIDE SEQUENCE [LARGE SCALE GENOMIC DNA]</scope>
    <source>
        <strain evidence="6">Lst14</strain>
    </source>
</reference>
<evidence type="ECO:0000256" key="1">
    <source>
        <dbReference type="ARBA" id="ARBA00004370"/>
    </source>
</evidence>
<dbReference type="AlphaFoldDB" id="A0A482XFZ1"/>
<dbReference type="GO" id="GO:0061024">
    <property type="term" value="P:membrane organization"/>
    <property type="evidence" value="ECO:0007669"/>
    <property type="project" value="TreeGrafter"/>
</dbReference>
<keyword evidence="7" id="KW-1185">Reference proteome</keyword>
<dbReference type="FunCoup" id="A0A482XFZ1">
    <property type="interactions" value="19"/>
</dbReference>
<keyword evidence="2 5" id="KW-0812">Transmembrane</keyword>
<comment type="subcellular location">
    <subcellularLocation>
        <location evidence="1">Membrane</location>
    </subcellularLocation>
</comment>
<organism evidence="6 7">
    <name type="scientific">Laodelphax striatellus</name>
    <name type="common">Small brown planthopper</name>
    <name type="synonym">Delphax striatella</name>
    <dbReference type="NCBI Taxonomy" id="195883"/>
    <lineage>
        <taxon>Eukaryota</taxon>
        <taxon>Metazoa</taxon>
        <taxon>Ecdysozoa</taxon>
        <taxon>Arthropoda</taxon>
        <taxon>Hexapoda</taxon>
        <taxon>Insecta</taxon>
        <taxon>Pterygota</taxon>
        <taxon>Neoptera</taxon>
        <taxon>Paraneoptera</taxon>
        <taxon>Hemiptera</taxon>
        <taxon>Auchenorrhyncha</taxon>
        <taxon>Fulgoroidea</taxon>
        <taxon>Delphacidae</taxon>
        <taxon>Criomorphinae</taxon>
        <taxon>Laodelphax</taxon>
    </lineage>
</organism>
<feature type="transmembrane region" description="Helical" evidence="5">
    <location>
        <begin position="88"/>
        <end position="111"/>
    </location>
</feature>
<dbReference type="Gene3D" id="3.40.50.12190">
    <property type="match status" value="1"/>
</dbReference>
<evidence type="ECO:0000313" key="6">
    <source>
        <dbReference type="EMBL" id="RZF44642.1"/>
    </source>
</evidence>
<dbReference type="InterPro" id="IPR008662">
    <property type="entry name" value="TOIP1/2"/>
</dbReference>
<protein>
    <submittedName>
        <fullName evidence="6">Uncharacterized protein</fullName>
    </submittedName>
</protein>
<evidence type="ECO:0000256" key="5">
    <source>
        <dbReference type="SAM" id="Phobius"/>
    </source>
</evidence>
<dbReference type="STRING" id="195883.A0A482XFZ1"/>
<dbReference type="InParanoid" id="A0A482XFZ1"/>
<dbReference type="PANTHER" id="PTHR18843:SF7">
    <property type="entry name" value="LAMINA-ASSOCIATED POLYPEPTIDE 1B ISOFORM 1-RELATED"/>
    <property type="match status" value="1"/>
</dbReference>
<accession>A0A482XFZ1</accession>
<dbReference type="OrthoDB" id="6258998at2759"/>